<dbReference type="GeneID" id="95757025"/>
<accession>A0AAW5K4C0</accession>
<gene>
    <name evidence="4" type="ORF">NE630_01660</name>
</gene>
<reference evidence="4 5" key="1">
    <citation type="submission" date="2022-06" db="EMBL/GenBank/DDBJ databases">
        <title>Isolation of gut microbiota from human fecal samples.</title>
        <authorList>
            <person name="Pamer E.G."/>
            <person name="Barat B."/>
            <person name="Waligurski E."/>
            <person name="Medina S."/>
            <person name="Paddock L."/>
            <person name="Mostad J."/>
        </authorList>
    </citation>
    <scope>NUCLEOTIDE SEQUENCE [LARGE SCALE GENOMIC DNA]</scope>
    <source>
        <strain evidence="4 5">DFI.9.90</strain>
    </source>
</reference>
<dbReference type="SUPFAM" id="SSF56529">
    <property type="entry name" value="FAH"/>
    <property type="match status" value="1"/>
</dbReference>
<dbReference type="GO" id="GO:0046872">
    <property type="term" value="F:metal ion binding"/>
    <property type="evidence" value="ECO:0007669"/>
    <property type="project" value="UniProtKB-KW"/>
</dbReference>
<evidence type="ECO:0000259" key="3">
    <source>
        <dbReference type="Pfam" id="PF01557"/>
    </source>
</evidence>
<dbReference type="InterPro" id="IPR036663">
    <property type="entry name" value="Fumarylacetoacetase_C_sf"/>
</dbReference>
<proteinExistence type="inferred from homology"/>
<name>A0AAW5K4C0_9BACT</name>
<evidence type="ECO:0000256" key="2">
    <source>
        <dbReference type="ARBA" id="ARBA00022723"/>
    </source>
</evidence>
<dbReference type="InterPro" id="IPR051121">
    <property type="entry name" value="FAH"/>
</dbReference>
<dbReference type="PANTHER" id="PTHR42796">
    <property type="entry name" value="FUMARYLACETOACETATE HYDROLASE DOMAIN-CONTAINING PROTEIN 2A-RELATED"/>
    <property type="match status" value="1"/>
</dbReference>
<comment type="similarity">
    <text evidence="1">Belongs to the FAH family.</text>
</comment>
<organism evidence="4 5">
    <name type="scientific">Cloacibacillus evryensis</name>
    <dbReference type="NCBI Taxonomy" id="508460"/>
    <lineage>
        <taxon>Bacteria</taxon>
        <taxon>Thermotogati</taxon>
        <taxon>Synergistota</taxon>
        <taxon>Synergistia</taxon>
        <taxon>Synergistales</taxon>
        <taxon>Synergistaceae</taxon>
        <taxon>Cloacibacillus</taxon>
    </lineage>
</organism>
<dbReference type="Pfam" id="PF01557">
    <property type="entry name" value="FAA_hydrolase"/>
    <property type="match status" value="1"/>
</dbReference>
<dbReference type="GO" id="GO:0016787">
    <property type="term" value="F:hydrolase activity"/>
    <property type="evidence" value="ECO:0007669"/>
    <property type="project" value="UniProtKB-KW"/>
</dbReference>
<sequence>MRFATIKTYAGDIAVGETAAVLTKNGAVPVKSINETQKTYWSTDLFSMICNGEIPRINEWYLSGGREELEKAAEITVPFDRVEYGPLYRNPGKIFCIGLNYQAEAATINDTAATDLPGSFYKPPTSIIGTGEKIIIPFLPKEVDGAGDYAKEVDGEAELVVVIGKEGKNIEKENWLDYVAGFTTSIESTVIDVFHKGLRKLCISKSYDSHFAFGPVLITPDEIDDVMKLKVRTIHNGRLEAEDYVGNMMFTPDYLVSFHSEIMKWMPGDVISTGTPKGAIVSDGDTVTTEIDGFVPITCPVAKEKRA</sequence>
<dbReference type="GO" id="GO:0044281">
    <property type="term" value="P:small molecule metabolic process"/>
    <property type="evidence" value="ECO:0007669"/>
    <property type="project" value="UniProtKB-ARBA"/>
</dbReference>
<comment type="caution">
    <text evidence="4">The sequence shown here is derived from an EMBL/GenBank/DDBJ whole genome shotgun (WGS) entry which is preliminary data.</text>
</comment>
<dbReference type="InterPro" id="IPR011234">
    <property type="entry name" value="Fumarylacetoacetase-like_C"/>
</dbReference>
<dbReference type="PANTHER" id="PTHR42796:SF4">
    <property type="entry name" value="FUMARYLACETOACETATE HYDROLASE DOMAIN-CONTAINING PROTEIN 2A"/>
    <property type="match status" value="1"/>
</dbReference>
<dbReference type="Proteomes" id="UP001205919">
    <property type="component" value="Unassembled WGS sequence"/>
</dbReference>
<keyword evidence="4" id="KW-0378">Hydrolase</keyword>
<feature type="domain" description="Fumarylacetoacetase-like C-terminal" evidence="3">
    <location>
        <begin position="93"/>
        <end position="301"/>
    </location>
</feature>
<keyword evidence="5" id="KW-1185">Reference proteome</keyword>
<dbReference type="RefSeq" id="WP_008713056.1">
    <property type="nucleotide sequence ID" value="NZ_CABKQM010000008.1"/>
</dbReference>
<dbReference type="Gene3D" id="3.90.850.10">
    <property type="entry name" value="Fumarylacetoacetase-like, C-terminal domain"/>
    <property type="match status" value="1"/>
</dbReference>
<evidence type="ECO:0000313" key="5">
    <source>
        <dbReference type="Proteomes" id="UP001205919"/>
    </source>
</evidence>
<evidence type="ECO:0000256" key="1">
    <source>
        <dbReference type="ARBA" id="ARBA00010211"/>
    </source>
</evidence>
<protein>
    <submittedName>
        <fullName evidence="4">Fumarylacetoacetate hydrolase family protein</fullName>
    </submittedName>
</protein>
<dbReference type="AlphaFoldDB" id="A0AAW5K4C0"/>
<dbReference type="EMBL" id="JANFYT010000002">
    <property type="protein sequence ID" value="MCQ4813127.1"/>
    <property type="molecule type" value="Genomic_DNA"/>
</dbReference>
<keyword evidence="2" id="KW-0479">Metal-binding</keyword>
<evidence type="ECO:0000313" key="4">
    <source>
        <dbReference type="EMBL" id="MCQ4813127.1"/>
    </source>
</evidence>